<evidence type="ECO:0000256" key="2">
    <source>
        <dbReference type="PROSITE-ProRule" id="PRU00335"/>
    </source>
</evidence>
<feature type="domain" description="HTH tetR-type" evidence="4">
    <location>
        <begin position="30"/>
        <end position="90"/>
    </location>
</feature>
<dbReference type="InterPro" id="IPR036271">
    <property type="entry name" value="Tet_transcr_reg_TetR-rel_C_sf"/>
</dbReference>
<dbReference type="PANTHER" id="PTHR30055">
    <property type="entry name" value="HTH-TYPE TRANSCRIPTIONAL REGULATOR RUTR"/>
    <property type="match status" value="1"/>
</dbReference>
<evidence type="ECO:0000256" key="1">
    <source>
        <dbReference type="ARBA" id="ARBA00023125"/>
    </source>
</evidence>
<keyword evidence="1 2" id="KW-0238">DNA-binding</keyword>
<dbReference type="Proteomes" id="UP000244223">
    <property type="component" value="Unassembled WGS sequence"/>
</dbReference>
<dbReference type="Gene3D" id="1.10.357.10">
    <property type="entry name" value="Tetracycline Repressor, domain 2"/>
    <property type="match status" value="1"/>
</dbReference>
<evidence type="ECO:0000313" key="6">
    <source>
        <dbReference type="Proteomes" id="UP000244223"/>
    </source>
</evidence>
<dbReference type="PROSITE" id="PS50977">
    <property type="entry name" value="HTH_TETR_2"/>
    <property type="match status" value="1"/>
</dbReference>
<dbReference type="RefSeq" id="WP_107864892.1">
    <property type="nucleotide sequence ID" value="NZ_QAON01000003.1"/>
</dbReference>
<sequence>MQDSDEMSTKVPKKSTKRGYGGRSAEQLAEERYQRLMASALELFGTVGYLPTTVEKLCAHAKVTPRHFYEHFADREAILIAVFKLILQETRMAVLHAMLDEKIALEQRLLAGMNAFLQAHLDDIRRVRITTQEILGVSQRVEAVRNEAITEFAVLIENYLAIWVAQQKIPARNYRVLAFGLVGAMHELQIAWLNQQVPQERGLLLAEMAFILQAMMRGVQFS</sequence>
<dbReference type="GO" id="GO:0000976">
    <property type="term" value="F:transcription cis-regulatory region binding"/>
    <property type="evidence" value="ECO:0007669"/>
    <property type="project" value="TreeGrafter"/>
</dbReference>
<dbReference type="Pfam" id="PF00440">
    <property type="entry name" value="TetR_N"/>
    <property type="match status" value="1"/>
</dbReference>
<dbReference type="AlphaFoldDB" id="A0A2T5J294"/>
<evidence type="ECO:0000313" key="5">
    <source>
        <dbReference type="EMBL" id="PTQ90453.1"/>
    </source>
</evidence>
<evidence type="ECO:0000259" key="4">
    <source>
        <dbReference type="PROSITE" id="PS50977"/>
    </source>
</evidence>
<proteinExistence type="predicted"/>
<protein>
    <submittedName>
        <fullName evidence="5">TetR family transcriptional regulator</fullName>
    </submittedName>
</protein>
<dbReference type="EMBL" id="QAON01000003">
    <property type="protein sequence ID" value="PTQ90453.1"/>
    <property type="molecule type" value="Genomic_DNA"/>
</dbReference>
<organism evidence="5 6">
    <name type="scientific">Agitococcus lubricus</name>
    <dbReference type="NCBI Taxonomy" id="1077255"/>
    <lineage>
        <taxon>Bacteria</taxon>
        <taxon>Pseudomonadati</taxon>
        <taxon>Pseudomonadota</taxon>
        <taxon>Gammaproteobacteria</taxon>
        <taxon>Moraxellales</taxon>
        <taxon>Moraxellaceae</taxon>
        <taxon>Agitococcus</taxon>
    </lineage>
</organism>
<evidence type="ECO:0000256" key="3">
    <source>
        <dbReference type="SAM" id="MobiDB-lite"/>
    </source>
</evidence>
<dbReference type="GO" id="GO:0003700">
    <property type="term" value="F:DNA-binding transcription factor activity"/>
    <property type="evidence" value="ECO:0007669"/>
    <property type="project" value="TreeGrafter"/>
</dbReference>
<feature type="DNA-binding region" description="H-T-H motif" evidence="2">
    <location>
        <begin position="53"/>
        <end position="72"/>
    </location>
</feature>
<dbReference type="PANTHER" id="PTHR30055:SF226">
    <property type="entry name" value="HTH-TYPE TRANSCRIPTIONAL REGULATOR PKSA"/>
    <property type="match status" value="1"/>
</dbReference>
<dbReference type="SUPFAM" id="SSF48498">
    <property type="entry name" value="Tetracyclin repressor-like, C-terminal domain"/>
    <property type="match status" value="1"/>
</dbReference>
<dbReference type="OrthoDB" id="9179041at2"/>
<comment type="caution">
    <text evidence="5">The sequence shown here is derived from an EMBL/GenBank/DDBJ whole genome shotgun (WGS) entry which is preliminary data.</text>
</comment>
<reference evidence="5 6" key="1">
    <citation type="submission" date="2018-04" db="EMBL/GenBank/DDBJ databases">
        <title>Genomic Encyclopedia of Archaeal and Bacterial Type Strains, Phase II (KMG-II): from individual species to whole genera.</title>
        <authorList>
            <person name="Goeker M."/>
        </authorList>
    </citation>
    <scope>NUCLEOTIDE SEQUENCE [LARGE SCALE GENOMIC DNA]</scope>
    <source>
        <strain evidence="5 6">DSM 5822</strain>
    </source>
</reference>
<dbReference type="InterPro" id="IPR050109">
    <property type="entry name" value="HTH-type_TetR-like_transc_reg"/>
</dbReference>
<feature type="region of interest" description="Disordered" evidence="3">
    <location>
        <begin position="1"/>
        <end position="24"/>
    </location>
</feature>
<dbReference type="InterPro" id="IPR001647">
    <property type="entry name" value="HTH_TetR"/>
</dbReference>
<gene>
    <name evidence="5" type="ORF">C8N29_103206</name>
</gene>
<keyword evidence="6" id="KW-1185">Reference proteome</keyword>
<dbReference type="SUPFAM" id="SSF46689">
    <property type="entry name" value="Homeodomain-like"/>
    <property type="match status" value="1"/>
</dbReference>
<accession>A0A2T5J294</accession>
<name>A0A2T5J294_9GAMM</name>
<dbReference type="InterPro" id="IPR009057">
    <property type="entry name" value="Homeodomain-like_sf"/>
</dbReference>